<evidence type="ECO:0000256" key="9">
    <source>
        <dbReference type="ARBA" id="ARBA00022748"/>
    </source>
</evidence>
<accession>A0A0K6IXL4</accession>
<dbReference type="Pfam" id="PF04995">
    <property type="entry name" value="CcmD"/>
    <property type="match status" value="1"/>
</dbReference>
<evidence type="ECO:0000256" key="10">
    <source>
        <dbReference type="ARBA" id="ARBA00022989"/>
    </source>
</evidence>
<dbReference type="NCBIfam" id="TIGR03141">
    <property type="entry name" value="cytochro_ccmD"/>
    <property type="match status" value="1"/>
</dbReference>
<comment type="function">
    <text evidence="1 12">Required for the export of heme to the periplasm for the biogenesis of c-type cytochromes.</text>
</comment>
<dbReference type="GO" id="GO:0017004">
    <property type="term" value="P:cytochrome complex assembly"/>
    <property type="evidence" value="ECO:0007669"/>
    <property type="project" value="UniProtKB-KW"/>
</dbReference>
<gene>
    <name evidence="13" type="ORF">Ga0061068_11918</name>
</gene>
<evidence type="ECO:0000256" key="1">
    <source>
        <dbReference type="ARBA" id="ARBA00002442"/>
    </source>
</evidence>
<dbReference type="RefSeq" id="WP_055424305.1">
    <property type="nucleotide sequence ID" value="NZ_CYHH01000019.1"/>
</dbReference>
<keyword evidence="6 12" id="KW-1003">Cell membrane</keyword>
<keyword evidence="7 12" id="KW-0997">Cell inner membrane</keyword>
<feature type="transmembrane region" description="Helical" evidence="12">
    <location>
        <begin position="17"/>
        <end position="37"/>
    </location>
</feature>
<evidence type="ECO:0000256" key="12">
    <source>
        <dbReference type="RuleBase" id="RU363101"/>
    </source>
</evidence>
<sequence>MHWESWSAFWDMGGRGFYVWGSYGVSFALIALELYFLHRTRKAVIRRLLRWRAARFEDTGEDA</sequence>
<reference evidence="14" key="1">
    <citation type="submission" date="2015-08" db="EMBL/GenBank/DDBJ databases">
        <authorList>
            <person name="Babu N.S."/>
            <person name="Beckwith C.J."/>
            <person name="Beseler K.G."/>
            <person name="Brison A."/>
            <person name="Carone J.V."/>
            <person name="Caskin T.P."/>
            <person name="Diamond M."/>
            <person name="Durham M.E."/>
            <person name="Foxe J.M."/>
            <person name="Go M."/>
            <person name="Henderson B.A."/>
            <person name="Jones I.B."/>
            <person name="McGettigan J.A."/>
            <person name="Micheletti S.J."/>
            <person name="Nasrallah M.E."/>
            <person name="Ortiz D."/>
            <person name="Piller C.R."/>
            <person name="Privatt S.R."/>
            <person name="Schneider S.L."/>
            <person name="Sharp S."/>
            <person name="Smith T.C."/>
            <person name="Stanton J.D."/>
            <person name="Ullery H.E."/>
            <person name="Wilson R.J."/>
            <person name="Serrano M.G."/>
            <person name="Buck G."/>
            <person name="Lee V."/>
            <person name="Wang Y."/>
            <person name="Carvalho R."/>
            <person name="Voegtly L."/>
            <person name="Shi R."/>
            <person name="Duckworth R."/>
            <person name="Johnson A."/>
            <person name="Loviza R."/>
            <person name="Walstead R."/>
            <person name="Shah Z."/>
            <person name="Kiflezghi M."/>
            <person name="Wade K."/>
            <person name="Ball S.L."/>
            <person name="Bradley K.W."/>
            <person name="Asai D.J."/>
            <person name="Bowman C.A."/>
            <person name="Russell D.A."/>
            <person name="Pope W.H."/>
            <person name="Jacobs-Sera D."/>
            <person name="Hendrix R.W."/>
            <person name="Hatfull G.F."/>
        </authorList>
    </citation>
    <scope>NUCLEOTIDE SEQUENCE [LARGE SCALE GENOMIC DNA]</scope>
    <source>
        <strain evidence="14">JCM 19170</strain>
    </source>
</reference>
<evidence type="ECO:0000256" key="5">
    <source>
        <dbReference type="ARBA" id="ARBA00022448"/>
    </source>
</evidence>
<keyword evidence="8 12" id="KW-0812">Transmembrane</keyword>
<dbReference type="GO" id="GO:0015886">
    <property type="term" value="P:heme transport"/>
    <property type="evidence" value="ECO:0007669"/>
    <property type="project" value="InterPro"/>
</dbReference>
<evidence type="ECO:0000256" key="6">
    <source>
        <dbReference type="ARBA" id="ARBA00022475"/>
    </source>
</evidence>
<evidence type="ECO:0000256" key="2">
    <source>
        <dbReference type="ARBA" id="ARBA00004377"/>
    </source>
</evidence>
<keyword evidence="14" id="KW-1185">Reference proteome</keyword>
<keyword evidence="5 12" id="KW-0813">Transport</keyword>
<keyword evidence="11 12" id="KW-0472">Membrane</keyword>
<evidence type="ECO:0000256" key="7">
    <source>
        <dbReference type="ARBA" id="ARBA00022519"/>
    </source>
</evidence>
<dbReference type="GO" id="GO:0005886">
    <property type="term" value="C:plasma membrane"/>
    <property type="evidence" value="ECO:0007669"/>
    <property type="project" value="UniProtKB-SubCell"/>
</dbReference>
<evidence type="ECO:0000256" key="4">
    <source>
        <dbReference type="ARBA" id="ARBA00016461"/>
    </source>
</evidence>
<comment type="subcellular location">
    <subcellularLocation>
        <location evidence="2 12">Cell inner membrane</location>
        <topology evidence="2 12">Single-pass membrane protein</topology>
    </subcellularLocation>
</comment>
<dbReference type="AlphaFoldDB" id="A0A0K6IXL4"/>
<name>A0A0K6IXL4_9PROT</name>
<protein>
    <recommendedName>
        <fullName evidence="4 12">Heme exporter protein D</fullName>
    </recommendedName>
</protein>
<evidence type="ECO:0000256" key="3">
    <source>
        <dbReference type="ARBA" id="ARBA00008741"/>
    </source>
</evidence>
<evidence type="ECO:0000256" key="8">
    <source>
        <dbReference type="ARBA" id="ARBA00022692"/>
    </source>
</evidence>
<organism evidence="13 14">
    <name type="scientific">Tepidiphilus thermophilus</name>
    <dbReference type="NCBI Taxonomy" id="876478"/>
    <lineage>
        <taxon>Bacteria</taxon>
        <taxon>Pseudomonadati</taxon>
        <taxon>Pseudomonadota</taxon>
        <taxon>Hydrogenophilia</taxon>
        <taxon>Hydrogenophilales</taxon>
        <taxon>Hydrogenophilaceae</taxon>
        <taxon>Tepidiphilus</taxon>
    </lineage>
</organism>
<dbReference type="OrthoDB" id="9815607at2"/>
<dbReference type="InterPro" id="IPR007078">
    <property type="entry name" value="Haem_export_protD_CcmD"/>
</dbReference>
<evidence type="ECO:0000256" key="11">
    <source>
        <dbReference type="ARBA" id="ARBA00023136"/>
    </source>
</evidence>
<keyword evidence="9 12" id="KW-0201">Cytochrome c-type biogenesis</keyword>
<dbReference type="Proteomes" id="UP000182108">
    <property type="component" value="Unassembled WGS sequence"/>
</dbReference>
<keyword evidence="10 12" id="KW-1133">Transmembrane helix</keyword>
<comment type="similarity">
    <text evidence="3 12">Belongs to the CcmD/CycX/HelD family.</text>
</comment>
<dbReference type="EMBL" id="CYHH01000019">
    <property type="protein sequence ID" value="CUB08067.1"/>
    <property type="molecule type" value="Genomic_DNA"/>
</dbReference>
<evidence type="ECO:0000313" key="14">
    <source>
        <dbReference type="Proteomes" id="UP000182108"/>
    </source>
</evidence>
<proteinExistence type="inferred from homology"/>
<evidence type="ECO:0000313" key="13">
    <source>
        <dbReference type="EMBL" id="CUB08067.1"/>
    </source>
</evidence>